<evidence type="ECO:0000313" key="2">
    <source>
        <dbReference type="Proteomes" id="UP000278627"/>
    </source>
</evidence>
<sequence length="122" mass="14458">MDICDIGAVLSFNDSNLYTWSDRLWIHVRFSSKFSTYYYTSDCFNRERVCHNNGEKTIHLTTNLDDYNIGYTNCRCISLSCLRFSTGQWNSFGIVLVCDYIYCHIDTIWNRFLRSKLLEKNC</sequence>
<protein>
    <submittedName>
        <fullName evidence="3">Phlebovirus glycoprotein G2 fusion domain-containing protein</fullName>
    </submittedName>
</protein>
<proteinExistence type="predicted"/>
<evidence type="ECO:0000313" key="1">
    <source>
        <dbReference type="EMBL" id="VDN83848.1"/>
    </source>
</evidence>
<evidence type="ECO:0000313" key="3">
    <source>
        <dbReference type="WBParaSite" id="BPAG_0000269201-mRNA-1"/>
    </source>
</evidence>
<dbReference type="AlphaFoldDB" id="A0A0N4T3B2"/>
<organism evidence="3">
    <name type="scientific">Brugia pahangi</name>
    <name type="common">Filarial nematode worm</name>
    <dbReference type="NCBI Taxonomy" id="6280"/>
    <lineage>
        <taxon>Eukaryota</taxon>
        <taxon>Metazoa</taxon>
        <taxon>Ecdysozoa</taxon>
        <taxon>Nematoda</taxon>
        <taxon>Chromadorea</taxon>
        <taxon>Rhabditida</taxon>
        <taxon>Spirurina</taxon>
        <taxon>Spiruromorpha</taxon>
        <taxon>Filarioidea</taxon>
        <taxon>Onchocercidae</taxon>
        <taxon>Brugia</taxon>
    </lineage>
</organism>
<reference evidence="1 2" key="2">
    <citation type="submission" date="2018-11" db="EMBL/GenBank/DDBJ databases">
        <authorList>
            <consortium name="Pathogen Informatics"/>
        </authorList>
    </citation>
    <scope>NUCLEOTIDE SEQUENCE [LARGE SCALE GENOMIC DNA]</scope>
</reference>
<dbReference type="WBParaSite" id="BPAG_0000269201-mRNA-1">
    <property type="protein sequence ID" value="BPAG_0000269201-mRNA-1"/>
    <property type="gene ID" value="BPAG_0000269201"/>
</dbReference>
<keyword evidence="2" id="KW-1185">Reference proteome</keyword>
<gene>
    <name evidence="1" type="ORF">BPAG_LOCUS2662</name>
</gene>
<reference evidence="3" key="1">
    <citation type="submission" date="2017-02" db="UniProtKB">
        <authorList>
            <consortium name="WormBaseParasite"/>
        </authorList>
    </citation>
    <scope>IDENTIFICATION</scope>
</reference>
<accession>A0A0N4T3B2</accession>
<name>A0A0N4T3B2_BRUPA</name>
<dbReference type="Proteomes" id="UP000278627">
    <property type="component" value="Unassembled WGS sequence"/>
</dbReference>
<dbReference type="EMBL" id="UZAD01000453">
    <property type="protein sequence ID" value="VDN83848.1"/>
    <property type="molecule type" value="Genomic_DNA"/>
</dbReference>